<dbReference type="PROSITE" id="PS00108">
    <property type="entry name" value="PROTEIN_KINASE_ST"/>
    <property type="match status" value="1"/>
</dbReference>
<keyword evidence="9" id="KW-0677">Repeat</keyword>
<evidence type="ECO:0000256" key="7">
    <source>
        <dbReference type="ARBA" id="ARBA00022692"/>
    </source>
</evidence>
<dbReference type="InterPro" id="IPR017441">
    <property type="entry name" value="Protein_kinase_ATP_BS"/>
</dbReference>
<evidence type="ECO:0000256" key="13">
    <source>
        <dbReference type="ARBA" id="ARBA00022989"/>
    </source>
</evidence>
<dbReference type="PANTHER" id="PTHR45631:SF180">
    <property type="entry name" value="PROTEIN KINASE DOMAIN-CONTAINING PROTEIN"/>
    <property type="match status" value="1"/>
</dbReference>
<evidence type="ECO:0000313" key="22">
    <source>
        <dbReference type="EMBL" id="EEF46327.1"/>
    </source>
</evidence>
<dbReference type="PROSITE" id="PS50011">
    <property type="entry name" value="PROTEIN_KINASE_DOM"/>
    <property type="match status" value="1"/>
</dbReference>
<dbReference type="GO" id="GO:0004675">
    <property type="term" value="F:transmembrane receptor protein serine/threonine kinase activity"/>
    <property type="evidence" value="ECO:0007669"/>
    <property type="project" value="UniProtKB-EC"/>
</dbReference>
<evidence type="ECO:0000256" key="8">
    <source>
        <dbReference type="ARBA" id="ARBA00022729"/>
    </source>
</evidence>
<dbReference type="GO" id="GO:0005524">
    <property type="term" value="F:ATP binding"/>
    <property type="evidence" value="ECO:0007669"/>
    <property type="project" value="UniProtKB-UniRule"/>
</dbReference>
<keyword evidence="4" id="KW-0597">Phosphoprotein</keyword>
<keyword evidence="6 22" id="KW-0808">Transferase</keyword>
<dbReference type="FunFam" id="1.10.510.10:FF:000146">
    <property type="entry name" value="LRR receptor-like serine/threonine-protein kinase IOS1"/>
    <property type="match status" value="1"/>
</dbReference>
<evidence type="ECO:0000256" key="3">
    <source>
        <dbReference type="ARBA" id="ARBA00022527"/>
    </source>
</evidence>
<dbReference type="InParanoid" id="B9RQ88"/>
<evidence type="ECO:0000256" key="10">
    <source>
        <dbReference type="ARBA" id="ARBA00022741"/>
    </source>
</evidence>
<evidence type="ECO:0000256" key="20">
    <source>
        <dbReference type="SAM" id="SignalP"/>
    </source>
</evidence>
<reference evidence="23" key="1">
    <citation type="journal article" date="2010" name="Nat. Biotechnol.">
        <title>Draft genome sequence of the oilseed species Ricinus communis.</title>
        <authorList>
            <person name="Chan A.P."/>
            <person name="Crabtree J."/>
            <person name="Zhao Q."/>
            <person name="Lorenzi H."/>
            <person name="Orvis J."/>
            <person name="Puiu D."/>
            <person name="Melake-Berhan A."/>
            <person name="Jones K.M."/>
            <person name="Redman J."/>
            <person name="Chen G."/>
            <person name="Cahoon E.B."/>
            <person name="Gedil M."/>
            <person name="Stanke M."/>
            <person name="Haas B.J."/>
            <person name="Wortman J.R."/>
            <person name="Fraser-Liggett C.M."/>
            <person name="Ravel J."/>
            <person name="Rabinowicz P.D."/>
        </authorList>
    </citation>
    <scope>NUCLEOTIDE SEQUENCE [LARGE SCALE GENOMIC DNA]</scope>
    <source>
        <strain evidence="23">cv. Hale</strain>
    </source>
</reference>
<comment type="catalytic activity">
    <reaction evidence="16">
        <text>L-threonyl-[protein] + ATP = O-phospho-L-threonyl-[protein] + ADP + H(+)</text>
        <dbReference type="Rhea" id="RHEA:46608"/>
        <dbReference type="Rhea" id="RHEA-COMP:11060"/>
        <dbReference type="Rhea" id="RHEA-COMP:11605"/>
        <dbReference type="ChEBI" id="CHEBI:15378"/>
        <dbReference type="ChEBI" id="CHEBI:30013"/>
        <dbReference type="ChEBI" id="CHEBI:30616"/>
        <dbReference type="ChEBI" id="CHEBI:61977"/>
        <dbReference type="ChEBI" id="CHEBI:456216"/>
        <dbReference type="EC" id="2.7.11.1"/>
    </reaction>
</comment>
<dbReference type="Gene3D" id="3.30.200.20">
    <property type="entry name" value="Phosphorylase Kinase, domain 1"/>
    <property type="match status" value="1"/>
</dbReference>
<dbReference type="Gene3D" id="1.10.510.10">
    <property type="entry name" value="Transferase(Phosphotransferase) domain 1"/>
    <property type="match status" value="1"/>
</dbReference>
<feature type="domain" description="Protein kinase" evidence="21">
    <location>
        <begin position="575"/>
        <end position="849"/>
    </location>
</feature>
<evidence type="ECO:0000256" key="15">
    <source>
        <dbReference type="ARBA" id="ARBA00023170"/>
    </source>
</evidence>
<dbReference type="FunFam" id="3.80.10.10:FF:000129">
    <property type="entry name" value="Leucine-rich repeat receptor-like kinase"/>
    <property type="match status" value="1"/>
</dbReference>
<feature type="transmembrane region" description="Helical" evidence="19">
    <location>
        <begin position="512"/>
        <end position="534"/>
    </location>
</feature>
<dbReference type="InterPro" id="IPR000719">
    <property type="entry name" value="Prot_kinase_dom"/>
</dbReference>
<dbReference type="Pfam" id="PF12819">
    <property type="entry name" value="Malectin_like"/>
    <property type="match status" value="1"/>
</dbReference>
<comment type="catalytic activity">
    <reaction evidence="17">
        <text>L-seryl-[protein] + ATP = O-phospho-L-seryl-[protein] + ADP + H(+)</text>
        <dbReference type="Rhea" id="RHEA:17989"/>
        <dbReference type="Rhea" id="RHEA-COMP:9863"/>
        <dbReference type="Rhea" id="RHEA-COMP:11604"/>
        <dbReference type="ChEBI" id="CHEBI:15378"/>
        <dbReference type="ChEBI" id="CHEBI:29999"/>
        <dbReference type="ChEBI" id="CHEBI:30616"/>
        <dbReference type="ChEBI" id="CHEBI:83421"/>
        <dbReference type="ChEBI" id="CHEBI:456216"/>
        <dbReference type="EC" id="2.7.11.1"/>
    </reaction>
</comment>
<keyword evidence="3" id="KW-0723">Serine/threonine-protein kinase</keyword>
<feature type="signal peptide" evidence="20">
    <location>
        <begin position="1"/>
        <end position="26"/>
    </location>
</feature>
<evidence type="ECO:0000256" key="17">
    <source>
        <dbReference type="ARBA" id="ARBA00048679"/>
    </source>
</evidence>
<dbReference type="InterPro" id="IPR011009">
    <property type="entry name" value="Kinase-like_dom_sf"/>
</dbReference>
<accession>B9RQ88</accession>
<dbReference type="GO" id="GO:0016020">
    <property type="term" value="C:membrane"/>
    <property type="evidence" value="ECO:0007669"/>
    <property type="project" value="UniProtKB-SubCell"/>
</dbReference>
<keyword evidence="5" id="KW-0433">Leucine-rich repeat</keyword>
<dbReference type="InterPro" id="IPR001611">
    <property type="entry name" value="Leu-rich_rpt"/>
</dbReference>
<keyword evidence="10 18" id="KW-0547">Nucleotide-binding</keyword>
<dbReference type="Pfam" id="PF07714">
    <property type="entry name" value="PK_Tyr_Ser-Thr"/>
    <property type="match status" value="1"/>
</dbReference>
<evidence type="ECO:0000256" key="12">
    <source>
        <dbReference type="ARBA" id="ARBA00022840"/>
    </source>
</evidence>
<evidence type="ECO:0000256" key="14">
    <source>
        <dbReference type="ARBA" id="ARBA00023136"/>
    </source>
</evidence>
<dbReference type="EMBL" id="EQ973801">
    <property type="protein sequence ID" value="EEF46327.1"/>
    <property type="molecule type" value="Genomic_DNA"/>
</dbReference>
<evidence type="ECO:0000256" key="1">
    <source>
        <dbReference type="ARBA" id="ARBA00004167"/>
    </source>
</evidence>
<dbReference type="SUPFAM" id="SSF56112">
    <property type="entry name" value="Protein kinase-like (PK-like)"/>
    <property type="match status" value="1"/>
</dbReference>
<dbReference type="Gene3D" id="3.80.10.10">
    <property type="entry name" value="Ribonuclease Inhibitor"/>
    <property type="match status" value="1"/>
</dbReference>
<keyword evidence="14 19" id="KW-0472">Membrane</keyword>
<dbReference type="PROSITE" id="PS00107">
    <property type="entry name" value="PROTEIN_KINASE_ATP"/>
    <property type="match status" value="1"/>
</dbReference>
<keyword evidence="23" id="KW-1185">Reference proteome</keyword>
<keyword evidence="13 19" id="KW-1133">Transmembrane helix</keyword>
<protein>
    <recommendedName>
        <fullName evidence="2">non-specific serine/threonine protein kinase</fullName>
        <ecNumber evidence="2">2.7.11.1</ecNumber>
    </recommendedName>
</protein>
<dbReference type="FunCoup" id="B9RQ88">
    <property type="interactions" value="124"/>
</dbReference>
<dbReference type="InterPro" id="IPR024788">
    <property type="entry name" value="Malectin-like_Carb-bd_dom"/>
</dbReference>
<evidence type="ECO:0000256" key="9">
    <source>
        <dbReference type="ARBA" id="ARBA00022737"/>
    </source>
</evidence>
<feature type="chain" id="PRO_5002890922" description="non-specific serine/threonine protein kinase" evidence="20">
    <location>
        <begin position="27"/>
        <end position="884"/>
    </location>
</feature>
<keyword evidence="15 22" id="KW-0675">Receptor</keyword>
<keyword evidence="11 22" id="KW-0418">Kinase</keyword>
<sequence>MMANKRLSNFLFRFLPILALAILVHCQDQSGFISIDCGLPANSSYTDATTGLNYVSDAAFIDTGIINNLAPGLNTSSIDRQQLSVRSFPEGDRNCYQVELTRGTKYLIRAIFLYRNYDGLSKLPHFDLHLGPNKWITVKILNATIPVITEIIYTPILNYIHVCLVNTGLGTPFISALELRPLKNTTYEIRSEGALAKFARLDFGSVTNKTVRYPDDVYDRIWTPDHYYKWTDLSTPETIDAQFHNDFQPPSIVMSTANVPTNASEDMQFFIDNEDTSLQFYFYMHFAEIVKLEANQSRQFNISLNGTIFFGPVIPDYLYTSSVYNGLPINAGSNVFSLFKIGGSTLPPLLNAIEIYFFVDLSQSQTDQDDVDAITKIKSTYGITRNWQGDACAPQAYVWQGLNCSYSDNDPPKITSLNLSSSGLTGEIVSDIANLKSLEFLDLSNNSLSGPVPDFLSQMPSLKVLNLTGNKLTGRIPVDLFERTQKGSLLLSVSGNPELCPSVSCKKKEKSIAVPVVASVASVFILAAAVAVILRYRILRSVSETGETKLSHESNEPMELKNKQFTYSEVLKITNNFEKVLGKGGFGTVYYGTLADGTQVAVKILSQSSVQGYKEFLAEVKLLMRVHHRNLTTLVGCCIEGTNMGLIYEYMANGNLEDYLSGSNLNTLSWEARLRIALEAGQGLEYLHGGCKLPIVHRDVKTTNILLNDKFQAKISDFGLSRIFPADGGTHVSTIVAGTPGYLDPEYYVTNWLTDKSDVYSFGVVLLEIITCRPVIAQNRNHENSHISQWVSSMIENGDVNSIADPRLNGEYEVNSVWKIVELAMECLSTTSARRPTMNQVVIELNECLKTEMARTREGQSTQSYYSIELVTVNVDTESSPLAR</sequence>
<dbReference type="AlphaFoldDB" id="B9RQ88"/>
<dbReference type="Proteomes" id="UP000008311">
    <property type="component" value="Unassembled WGS sequence"/>
</dbReference>
<dbReference type="EC" id="2.7.11.1" evidence="2"/>
<evidence type="ECO:0000256" key="2">
    <source>
        <dbReference type="ARBA" id="ARBA00012513"/>
    </source>
</evidence>
<evidence type="ECO:0000256" key="19">
    <source>
        <dbReference type="SAM" id="Phobius"/>
    </source>
</evidence>
<evidence type="ECO:0000259" key="21">
    <source>
        <dbReference type="PROSITE" id="PS50011"/>
    </source>
</evidence>
<dbReference type="InterPro" id="IPR032675">
    <property type="entry name" value="LRR_dom_sf"/>
</dbReference>
<dbReference type="FunFam" id="3.30.200.20:FF:000394">
    <property type="entry name" value="Leucine-rich repeat receptor-like protein kinase"/>
    <property type="match status" value="1"/>
</dbReference>
<keyword evidence="7 19" id="KW-0812">Transmembrane</keyword>
<dbReference type="PANTHER" id="PTHR45631">
    <property type="entry name" value="OS07G0107800 PROTEIN-RELATED"/>
    <property type="match status" value="1"/>
</dbReference>
<organism evidence="22 23">
    <name type="scientific">Ricinus communis</name>
    <name type="common">Castor bean</name>
    <dbReference type="NCBI Taxonomy" id="3988"/>
    <lineage>
        <taxon>Eukaryota</taxon>
        <taxon>Viridiplantae</taxon>
        <taxon>Streptophyta</taxon>
        <taxon>Embryophyta</taxon>
        <taxon>Tracheophyta</taxon>
        <taxon>Spermatophyta</taxon>
        <taxon>Magnoliopsida</taxon>
        <taxon>eudicotyledons</taxon>
        <taxon>Gunneridae</taxon>
        <taxon>Pentapetalae</taxon>
        <taxon>rosids</taxon>
        <taxon>fabids</taxon>
        <taxon>Malpighiales</taxon>
        <taxon>Euphorbiaceae</taxon>
        <taxon>Acalyphoideae</taxon>
        <taxon>Acalypheae</taxon>
        <taxon>Ricinus</taxon>
    </lineage>
</organism>
<evidence type="ECO:0000256" key="5">
    <source>
        <dbReference type="ARBA" id="ARBA00022614"/>
    </source>
</evidence>
<dbReference type="InterPro" id="IPR001245">
    <property type="entry name" value="Ser-Thr/Tyr_kinase_cat_dom"/>
</dbReference>
<name>B9RQ88_RICCO</name>
<evidence type="ECO:0000256" key="18">
    <source>
        <dbReference type="PROSITE-ProRule" id="PRU10141"/>
    </source>
</evidence>
<evidence type="ECO:0000256" key="11">
    <source>
        <dbReference type="ARBA" id="ARBA00022777"/>
    </source>
</evidence>
<evidence type="ECO:0000313" key="23">
    <source>
        <dbReference type="Proteomes" id="UP000008311"/>
    </source>
</evidence>
<evidence type="ECO:0000256" key="6">
    <source>
        <dbReference type="ARBA" id="ARBA00022679"/>
    </source>
</evidence>
<feature type="binding site" evidence="18">
    <location>
        <position position="603"/>
    </location>
    <ligand>
        <name>ATP</name>
        <dbReference type="ChEBI" id="CHEBI:30616"/>
    </ligand>
</feature>
<gene>
    <name evidence="22" type="ORF">RCOM_1486460</name>
</gene>
<dbReference type="InterPro" id="IPR008271">
    <property type="entry name" value="Ser/Thr_kinase_AS"/>
</dbReference>
<evidence type="ECO:0000256" key="4">
    <source>
        <dbReference type="ARBA" id="ARBA00022553"/>
    </source>
</evidence>
<dbReference type="Pfam" id="PF13855">
    <property type="entry name" value="LRR_8"/>
    <property type="match status" value="1"/>
</dbReference>
<comment type="subcellular location">
    <subcellularLocation>
        <location evidence="1">Membrane</location>
        <topology evidence="1">Single-pass membrane protein</topology>
    </subcellularLocation>
</comment>
<dbReference type="SMART" id="SM00220">
    <property type="entry name" value="S_TKc"/>
    <property type="match status" value="1"/>
</dbReference>
<keyword evidence="8 20" id="KW-0732">Signal</keyword>
<dbReference type="PRINTS" id="PR00019">
    <property type="entry name" value="LEURICHRPT"/>
</dbReference>
<dbReference type="CDD" id="cd14066">
    <property type="entry name" value="STKc_IRAK"/>
    <property type="match status" value="1"/>
</dbReference>
<dbReference type="eggNOG" id="ENOG502QQCZ">
    <property type="taxonomic scope" value="Eukaryota"/>
</dbReference>
<proteinExistence type="predicted"/>
<keyword evidence="12 18" id="KW-0067">ATP-binding</keyword>
<evidence type="ECO:0000256" key="16">
    <source>
        <dbReference type="ARBA" id="ARBA00047899"/>
    </source>
</evidence>
<dbReference type="SUPFAM" id="SSF52058">
    <property type="entry name" value="L domain-like"/>
    <property type="match status" value="1"/>
</dbReference>